<keyword evidence="2" id="KW-1185">Reference proteome</keyword>
<dbReference type="AlphaFoldDB" id="A0AAV0H1F4"/>
<protein>
    <submittedName>
        <fullName evidence="1">Uncharacterized protein</fullName>
    </submittedName>
</protein>
<dbReference type="InterPro" id="IPR052147">
    <property type="entry name" value="PP2-like/Lectin"/>
</dbReference>
<gene>
    <name evidence="1" type="ORF">LITE_LOCUS2034</name>
</gene>
<evidence type="ECO:0000313" key="1">
    <source>
        <dbReference type="EMBL" id="CAI0378823.1"/>
    </source>
</evidence>
<accession>A0AAV0H1F4</accession>
<dbReference type="PANTHER" id="PTHR48478:SF1">
    <property type="entry name" value="LECTIN-LIKE"/>
    <property type="match status" value="1"/>
</dbReference>
<dbReference type="InterPro" id="IPR025886">
    <property type="entry name" value="PP2-like"/>
</dbReference>
<dbReference type="Pfam" id="PF14299">
    <property type="entry name" value="PP2"/>
    <property type="match status" value="1"/>
</dbReference>
<sequence length="167" mass="19385">MQDGGSSLVFPDPNLRGAYRVPARALNIVWGKDPRYWQWIPLLDHHDKRESGFEDEAAMLVQVNWIQVTGRLPTSLFARKKYEVVWVVKFRVDAFEWPVKFKVREEKVRSVVVEPYRQKHGVWHEISGGEFTVQAAGGVVEFGMYEIETEWWKGCMVLAGVKIRPKP</sequence>
<dbReference type="EMBL" id="CAMGYJ010000002">
    <property type="protein sequence ID" value="CAI0378823.1"/>
    <property type="molecule type" value="Genomic_DNA"/>
</dbReference>
<reference evidence="1" key="1">
    <citation type="submission" date="2022-08" db="EMBL/GenBank/DDBJ databases">
        <authorList>
            <person name="Gutierrez-Valencia J."/>
        </authorList>
    </citation>
    <scope>NUCLEOTIDE SEQUENCE</scope>
</reference>
<comment type="caution">
    <text evidence="1">The sequence shown here is derived from an EMBL/GenBank/DDBJ whole genome shotgun (WGS) entry which is preliminary data.</text>
</comment>
<name>A0AAV0H1F4_9ROSI</name>
<dbReference type="PANTHER" id="PTHR48478">
    <property type="entry name" value="LECTIN-LIKE"/>
    <property type="match status" value="1"/>
</dbReference>
<proteinExistence type="predicted"/>
<dbReference type="GO" id="GO:0030246">
    <property type="term" value="F:carbohydrate binding"/>
    <property type="evidence" value="ECO:0007669"/>
    <property type="project" value="InterPro"/>
</dbReference>
<evidence type="ECO:0000313" key="2">
    <source>
        <dbReference type="Proteomes" id="UP001154282"/>
    </source>
</evidence>
<dbReference type="Proteomes" id="UP001154282">
    <property type="component" value="Unassembled WGS sequence"/>
</dbReference>
<organism evidence="1 2">
    <name type="scientific">Linum tenue</name>
    <dbReference type="NCBI Taxonomy" id="586396"/>
    <lineage>
        <taxon>Eukaryota</taxon>
        <taxon>Viridiplantae</taxon>
        <taxon>Streptophyta</taxon>
        <taxon>Embryophyta</taxon>
        <taxon>Tracheophyta</taxon>
        <taxon>Spermatophyta</taxon>
        <taxon>Magnoliopsida</taxon>
        <taxon>eudicotyledons</taxon>
        <taxon>Gunneridae</taxon>
        <taxon>Pentapetalae</taxon>
        <taxon>rosids</taxon>
        <taxon>fabids</taxon>
        <taxon>Malpighiales</taxon>
        <taxon>Linaceae</taxon>
        <taxon>Linum</taxon>
    </lineage>
</organism>